<name>A0ABX1PDH4_9CYAN</name>
<organism evidence="1 2">
    <name type="scientific">Brasilonema bromeliae SPC951</name>
    <dbReference type="NCBI Taxonomy" id="385972"/>
    <lineage>
        <taxon>Bacteria</taxon>
        <taxon>Bacillati</taxon>
        <taxon>Cyanobacteriota</taxon>
        <taxon>Cyanophyceae</taxon>
        <taxon>Nostocales</taxon>
        <taxon>Scytonemataceae</taxon>
        <taxon>Brasilonema</taxon>
        <taxon>Bromeliae group (in: Brasilonema)</taxon>
    </lineage>
</organism>
<evidence type="ECO:0000313" key="2">
    <source>
        <dbReference type="Proteomes" id="UP000718564"/>
    </source>
</evidence>
<proteinExistence type="predicted"/>
<protein>
    <submittedName>
        <fullName evidence="1">Oxidoreductase</fullName>
    </submittedName>
</protein>
<dbReference type="Pfam" id="PF13479">
    <property type="entry name" value="AAA_24"/>
    <property type="match status" value="1"/>
</dbReference>
<comment type="caution">
    <text evidence="1">The sequence shown here is derived from an EMBL/GenBank/DDBJ whole genome shotgun (WGS) entry which is preliminary data.</text>
</comment>
<keyword evidence="2" id="KW-1185">Reference proteome</keyword>
<reference evidence="1 2" key="1">
    <citation type="submission" date="2018-06" db="EMBL/GenBank/DDBJ databases">
        <title>Comparative genomics of Brasilonema spp. strains.</title>
        <authorList>
            <person name="Alvarenga D.O."/>
            <person name="Fiore M.F."/>
            <person name="Varani A.M."/>
        </authorList>
    </citation>
    <scope>NUCLEOTIDE SEQUENCE [LARGE SCALE GENOMIC DNA]</scope>
    <source>
        <strain evidence="1 2">SPC951</strain>
    </source>
</reference>
<dbReference type="SUPFAM" id="SSF52540">
    <property type="entry name" value="P-loop containing nucleoside triphosphate hydrolases"/>
    <property type="match status" value="1"/>
</dbReference>
<dbReference type="Proteomes" id="UP000718564">
    <property type="component" value="Unassembled WGS sequence"/>
</dbReference>
<dbReference type="EMBL" id="QMEB01000271">
    <property type="protein sequence ID" value="NMG22527.1"/>
    <property type="molecule type" value="Genomic_DNA"/>
</dbReference>
<sequence length="304" mass="33745">MRRRERGKTMLERIQRGPQRRPLAVCVYGVPGVGKTTFGASAPGALVWCLEDGASFIDVAKLPAPESWNEALGVLQELADKPHDFKTLVVDTLDALEVLAVAHVCAEAKKKTLADFAWGGGYAALANEWRRFLSGLDNLRAKRAMHIVLIAHEHRKRHDDPELGQYEMYRPKLQEKAWGLTNEWCDAVLFAQFDAAVFEKEGQKNRAIVSGRRVLRTVRETGFVAKNRLGLPRKVDLDWKSFEAAAVPPSTDVLRKELVELCTLAGEDVATKAHGFLADRGESVETLRAAIETVKTYLAEKSAA</sequence>
<gene>
    <name evidence="1" type="ORF">DP116_25000</name>
</gene>
<evidence type="ECO:0000313" key="1">
    <source>
        <dbReference type="EMBL" id="NMG22527.1"/>
    </source>
</evidence>
<dbReference type="InterPro" id="IPR027417">
    <property type="entry name" value="P-loop_NTPase"/>
</dbReference>
<accession>A0ABX1PDH4</accession>